<dbReference type="PANTHER" id="PTHR34391:SF2">
    <property type="entry name" value="TRP C-TERMINAL DOMAIN-CONTAINING PROTEIN"/>
    <property type="match status" value="1"/>
</dbReference>
<evidence type="ECO:0000256" key="1">
    <source>
        <dbReference type="SAM" id="MobiDB-lite"/>
    </source>
</evidence>
<keyword evidence="2" id="KW-0472">Membrane</keyword>
<reference evidence="3 4" key="1">
    <citation type="submission" date="2018-06" db="EMBL/GenBank/DDBJ databases">
        <title>A transcriptomic atlas of mushroom development highlights an independent origin of complex multicellularity.</title>
        <authorList>
            <consortium name="DOE Joint Genome Institute"/>
            <person name="Krizsan K."/>
            <person name="Almasi E."/>
            <person name="Merenyi Z."/>
            <person name="Sahu N."/>
            <person name="Viragh M."/>
            <person name="Koszo T."/>
            <person name="Mondo S."/>
            <person name="Kiss B."/>
            <person name="Balint B."/>
            <person name="Kues U."/>
            <person name="Barry K."/>
            <person name="Hegedus J.C."/>
            <person name="Henrissat B."/>
            <person name="Johnson J."/>
            <person name="Lipzen A."/>
            <person name="Ohm R."/>
            <person name="Nagy I."/>
            <person name="Pangilinan J."/>
            <person name="Yan J."/>
            <person name="Xiong Y."/>
            <person name="Grigoriev I.V."/>
            <person name="Hibbett D.S."/>
            <person name="Nagy L.G."/>
        </authorList>
    </citation>
    <scope>NUCLEOTIDE SEQUENCE [LARGE SCALE GENOMIC DNA]</scope>
    <source>
        <strain evidence="3 4">SZMC22713</strain>
    </source>
</reference>
<feature type="transmembrane region" description="Helical" evidence="2">
    <location>
        <begin position="473"/>
        <end position="497"/>
    </location>
</feature>
<keyword evidence="2" id="KW-0812">Transmembrane</keyword>
<dbReference type="AlphaFoldDB" id="A0A4Y7QIN9"/>
<gene>
    <name evidence="3" type="ORF">BD410DRAFT_895016</name>
</gene>
<dbReference type="EMBL" id="ML170160">
    <property type="protein sequence ID" value="TDL27121.1"/>
    <property type="molecule type" value="Genomic_DNA"/>
</dbReference>
<name>A0A4Y7QIN9_9AGAM</name>
<feature type="transmembrane region" description="Helical" evidence="2">
    <location>
        <begin position="330"/>
        <end position="350"/>
    </location>
</feature>
<dbReference type="GO" id="GO:0005794">
    <property type="term" value="C:Golgi apparatus"/>
    <property type="evidence" value="ECO:0007669"/>
    <property type="project" value="TreeGrafter"/>
</dbReference>
<evidence type="ECO:0000313" key="4">
    <source>
        <dbReference type="Proteomes" id="UP000294933"/>
    </source>
</evidence>
<dbReference type="Proteomes" id="UP000294933">
    <property type="component" value="Unassembled WGS sequence"/>
</dbReference>
<organism evidence="3 4">
    <name type="scientific">Rickenella mellea</name>
    <dbReference type="NCBI Taxonomy" id="50990"/>
    <lineage>
        <taxon>Eukaryota</taxon>
        <taxon>Fungi</taxon>
        <taxon>Dikarya</taxon>
        <taxon>Basidiomycota</taxon>
        <taxon>Agaricomycotina</taxon>
        <taxon>Agaricomycetes</taxon>
        <taxon>Hymenochaetales</taxon>
        <taxon>Rickenellaceae</taxon>
        <taxon>Rickenella</taxon>
    </lineage>
</organism>
<sequence length="710" mass="77941">MEEKYLRRFDCIKSKLRSSFDRIKLSRLFSAYVVLSLVFCLFQVTSGFIEFANDNAASSRFTAIIEQAKIPRRFAFQLPNNTILICDDISGNQNCNLWVAGNNKFKVVGSKIGTQEPTSLAVIPTGFPSTGQIMPSPHTPSFDRSSDFSGSSSPEPRATPFRPHEQESVQPLFRFARKHALRPGVDALGPVSVDYTRRSLNIQPRLNSSGGVESLTLTGLVGQSQPVTLTLGCIEFLAWPDILFRNARREDLTMVSFHVWVLVMSVASIIYGSIPHLAAAFLGNCASLGWSISQVTSTARFSKAFYNAVTVNACGGVELRTPALMHRYELALAGLIITVCFFSVFALLSYKIFQIYRHQCFQRVGATNEVYTIAIGFCICLHLSGFLVISAGLLWLEETLNSVIRKYLPSTASTIVPFFVGITGHIPRLFMGSNIVFRERKVLMLIFLVLGVCLSAMWASTMASPSFRYTLGIWPFFASLSVLSLISLVATTTLGIVCRYNFGKGLKHYIMVLEVLEDARFTPGVFPLDPENGKIASHSQERALAAALAARDAAILAGIPDLNLTFSTISSSDDTYADADKPSQTEKHPEPVQLALNDPVGPPPQTDHFSVNSNGTEDTELSFSSWLWWRSIAILSRSRARFPTSAAPSTYRASRDLAGTPESQFSIVTGTSSSSTVTTSDASQFVTVLFFSPSTVETKFDEKPLPSLPL</sequence>
<keyword evidence="4" id="KW-1185">Reference proteome</keyword>
<dbReference type="STRING" id="50990.A0A4Y7QIN9"/>
<evidence type="ECO:0000256" key="2">
    <source>
        <dbReference type="SAM" id="Phobius"/>
    </source>
</evidence>
<proteinExistence type="predicted"/>
<dbReference type="PANTHER" id="PTHR34391">
    <property type="entry name" value="UPF0658 GOLGI APPARATUS MEMBRANE PROTEIN C1952.10C-RELATED"/>
    <property type="match status" value="1"/>
</dbReference>
<protein>
    <recommendedName>
        <fullName evidence="5">Transmembrane protein</fullName>
    </recommendedName>
</protein>
<evidence type="ECO:0008006" key="5">
    <source>
        <dbReference type="Google" id="ProtNLM"/>
    </source>
</evidence>
<feature type="transmembrane region" description="Helical" evidence="2">
    <location>
        <begin position="370"/>
        <end position="395"/>
    </location>
</feature>
<feature type="region of interest" description="Disordered" evidence="1">
    <location>
        <begin position="132"/>
        <end position="167"/>
    </location>
</feature>
<feature type="transmembrane region" description="Helical" evidence="2">
    <location>
        <begin position="252"/>
        <end position="274"/>
    </location>
</feature>
<dbReference type="InterPro" id="IPR040410">
    <property type="entry name" value="UPF0658_Golgi"/>
</dbReference>
<feature type="transmembrane region" description="Helical" evidence="2">
    <location>
        <begin position="442"/>
        <end position="461"/>
    </location>
</feature>
<accession>A0A4Y7QIN9</accession>
<feature type="transmembrane region" description="Helical" evidence="2">
    <location>
        <begin position="407"/>
        <end position="430"/>
    </location>
</feature>
<dbReference type="VEuPathDB" id="FungiDB:BD410DRAFT_895016"/>
<feature type="transmembrane region" description="Helical" evidence="2">
    <location>
        <begin position="29"/>
        <end position="51"/>
    </location>
</feature>
<evidence type="ECO:0000313" key="3">
    <source>
        <dbReference type="EMBL" id="TDL27121.1"/>
    </source>
</evidence>
<keyword evidence="2" id="KW-1133">Transmembrane helix</keyword>